<evidence type="ECO:0000256" key="1">
    <source>
        <dbReference type="SAM" id="MobiDB-lite"/>
    </source>
</evidence>
<keyword evidence="3" id="KW-1185">Reference proteome</keyword>
<accession>A0A9D4UY88</accession>
<sequence>MGWQRHMDGGWSASPEDGRQGLLWKEKRHCIAWVVGQLHRGAPSSLQRGRAKQGQARQQERLQGQDDQTGEQALKD</sequence>
<evidence type="ECO:0000313" key="2">
    <source>
        <dbReference type="EMBL" id="KAI5075962.1"/>
    </source>
</evidence>
<proteinExistence type="predicted"/>
<feature type="region of interest" description="Disordered" evidence="1">
    <location>
        <begin position="41"/>
        <end position="76"/>
    </location>
</feature>
<evidence type="ECO:0000313" key="3">
    <source>
        <dbReference type="Proteomes" id="UP000886520"/>
    </source>
</evidence>
<comment type="caution">
    <text evidence="2">The sequence shown here is derived from an EMBL/GenBank/DDBJ whole genome shotgun (WGS) entry which is preliminary data.</text>
</comment>
<dbReference type="Proteomes" id="UP000886520">
    <property type="component" value="Chromosome 8"/>
</dbReference>
<reference evidence="2" key="1">
    <citation type="submission" date="2021-01" db="EMBL/GenBank/DDBJ databases">
        <title>Adiantum capillus-veneris genome.</title>
        <authorList>
            <person name="Fang Y."/>
            <person name="Liao Q."/>
        </authorList>
    </citation>
    <scope>NUCLEOTIDE SEQUENCE</scope>
    <source>
        <strain evidence="2">H3</strain>
        <tissue evidence="2">Leaf</tissue>
    </source>
</reference>
<protein>
    <submittedName>
        <fullName evidence="2">Uncharacterized protein</fullName>
    </submittedName>
</protein>
<dbReference type="AlphaFoldDB" id="A0A9D4UY88"/>
<feature type="compositionally biased region" description="Polar residues" evidence="1">
    <location>
        <begin position="65"/>
        <end position="76"/>
    </location>
</feature>
<organism evidence="2 3">
    <name type="scientific">Adiantum capillus-veneris</name>
    <name type="common">Maidenhair fern</name>
    <dbReference type="NCBI Taxonomy" id="13818"/>
    <lineage>
        <taxon>Eukaryota</taxon>
        <taxon>Viridiplantae</taxon>
        <taxon>Streptophyta</taxon>
        <taxon>Embryophyta</taxon>
        <taxon>Tracheophyta</taxon>
        <taxon>Polypodiopsida</taxon>
        <taxon>Polypodiidae</taxon>
        <taxon>Polypodiales</taxon>
        <taxon>Pteridineae</taxon>
        <taxon>Pteridaceae</taxon>
        <taxon>Vittarioideae</taxon>
        <taxon>Adiantum</taxon>
    </lineage>
</organism>
<name>A0A9D4UY88_ADICA</name>
<dbReference type="EMBL" id="JABFUD020000008">
    <property type="protein sequence ID" value="KAI5075962.1"/>
    <property type="molecule type" value="Genomic_DNA"/>
</dbReference>
<gene>
    <name evidence="2" type="ORF">GOP47_0008027</name>
</gene>